<evidence type="ECO:0000313" key="2">
    <source>
        <dbReference type="Proteomes" id="UP000632138"/>
    </source>
</evidence>
<evidence type="ECO:0000313" key="1">
    <source>
        <dbReference type="EMBL" id="MBM2618379.1"/>
    </source>
</evidence>
<comment type="caution">
    <text evidence="1">The sequence shown here is derived from an EMBL/GenBank/DDBJ whole genome shotgun (WGS) entry which is preliminary data.</text>
</comment>
<proteinExistence type="predicted"/>
<dbReference type="RefSeq" id="WP_203378391.1">
    <property type="nucleotide sequence ID" value="NZ_JAENHP010000007.1"/>
</dbReference>
<keyword evidence="2" id="KW-1185">Reference proteome</keyword>
<name>A0ABS2AGK6_9ACTN</name>
<gene>
    <name evidence="1" type="ORF">JIG36_22730</name>
</gene>
<organism evidence="1 2">
    <name type="scientific">Paractinoplanes ovalisporus</name>
    <dbReference type="NCBI Taxonomy" id="2810368"/>
    <lineage>
        <taxon>Bacteria</taxon>
        <taxon>Bacillati</taxon>
        <taxon>Actinomycetota</taxon>
        <taxon>Actinomycetes</taxon>
        <taxon>Micromonosporales</taxon>
        <taxon>Micromonosporaceae</taxon>
        <taxon>Paractinoplanes</taxon>
    </lineage>
</organism>
<sequence length="53" mass="5353">MNAADPGLTATDLSAGLGRPVEEAAAIAVELATLGPYGPTAGFFTDGRSAHHW</sequence>
<protein>
    <submittedName>
        <fullName evidence="1">Uncharacterized protein</fullName>
    </submittedName>
</protein>
<reference evidence="1 2" key="1">
    <citation type="submission" date="2021-01" db="EMBL/GenBank/DDBJ databases">
        <title>Actinoplanes sp. nov. LDG1-06 isolated from lichen.</title>
        <authorList>
            <person name="Saeng-In P."/>
            <person name="Phongsopitanun W."/>
            <person name="Kanchanasin P."/>
            <person name="Yuki M."/>
            <person name="Kudo T."/>
            <person name="Ohkuma M."/>
            <person name="Tanasupawat S."/>
        </authorList>
    </citation>
    <scope>NUCLEOTIDE SEQUENCE [LARGE SCALE GENOMIC DNA]</scope>
    <source>
        <strain evidence="1 2">LDG1-06</strain>
    </source>
</reference>
<accession>A0ABS2AGK6</accession>
<dbReference type="EMBL" id="JAENHP010000007">
    <property type="protein sequence ID" value="MBM2618379.1"/>
    <property type="molecule type" value="Genomic_DNA"/>
</dbReference>
<dbReference type="Proteomes" id="UP000632138">
    <property type="component" value="Unassembled WGS sequence"/>
</dbReference>